<gene>
    <name evidence="1" type="ORF">A4G16_06740</name>
</gene>
<dbReference type="PROSITE" id="PS00018">
    <property type="entry name" value="EF_HAND_1"/>
    <property type="match status" value="1"/>
</dbReference>
<accession>A0A6G8JIS3</accession>
<dbReference type="PANTHER" id="PTHR39431">
    <property type="entry name" value="FRPA/C-RELATED PROTEIN"/>
    <property type="match status" value="1"/>
</dbReference>
<dbReference type="EMBL" id="CP015030">
    <property type="protein sequence ID" value="QIM67090.1"/>
    <property type="molecule type" value="Genomic_DNA"/>
</dbReference>
<proteinExistence type="predicted"/>
<evidence type="ECO:0000313" key="1">
    <source>
        <dbReference type="EMBL" id="QIM67090.1"/>
    </source>
</evidence>
<name>A0A6G8JIS3_9PAST</name>
<dbReference type="AlphaFoldDB" id="A0A6G8JIS3"/>
<dbReference type="Proteomes" id="UP000501366">
    <property type="component" value="Chromosome"/>
</dbReference>
<sequence length="365" mass="40805">MFGVVESITFFVAPKNSTFVDNGKVGESKFGHVFIGATKFDPVTHTYKTMSLGFSPGDNWGTASDNISFNDHIRYKDASSLTLLSMNNSDLVHQFSAIYDGLKSGKIKPETYSLIGNNCIGFVNKIANSLGIPLKLAITPDKILENLQHIADNYLTPLVIDLDGDGISTIDSDLMFDFSGKGDFYKTGWINKNDAFLVIDKNQDNNISGNELFGGYSELKDGSYAKDGFNALSIYDSNNDGKINQEDESWENLKLWIDKNSDKVSQLDEIYSLNQFSIKEISLKETDIRTFDEHGNFHQTKSEILLENGKVIEMVDVFFRENSIVDNSESNDRDSSISASEYTYNNVIDVIPNNYFDDTKSEAIL</sequence>
<dbReference type="PANTHER" id="PTHR39431:SF1">
    <property type="entry name" value="FRPA_C-RELATED PROTEIN"/>
    <property type="match status" value="1"/>
</dbReference>
<dbReference type="InterPro" id="IPR011992">
    <property type="entry name" value="EF-hand-dom_pair"/>
</dbReference>
<dbReference type="SUPFAM" id="SSF47473">
    <property type="entry name" value="EF-hand"/>
    <property type="match status" value="1"/>
</dbReference>
<evidence type="ECO:0000313" key="2">
    <source>
        <dbReference type="Proteomes" id="UP000501366"/>
    </source>
</evidence>
<organism evidence="1 2">
    <name type="scientific">Mannheimia granulomatis</name>
    <dbReference type="NCBI Taxonomy" id="85402"/>
    <lineage>
        <taxon>Bacteria</taxon>
        <taxon>Pseudomonadati</taxon>
        <taxon>Pseudomonadota</taxon>
        <taxon>Gammaproteobacteria</taxon>
        <taxon>Pasteurellales</taxon>
        <taxon>Pasteurellaceae</taxon>
        <taxon>Mannheimia</taxon>
    </lineage>
</organism>
<dbReference type="Gene3D" id="1.10.238.10">
    <property type="entry name" value="EF-hand"/>
    <property type="match status" value="1"/>
</dbReference>
<protein>
    <recommendedName>
        <fullName evidence="3">Iron-regulated protein FrpC</fullName>
    </recommendedName>
</protein>
<dbReference type="KEGG" id="mgra:A4G16_06740"/>
<evidence type="ECO:0008006" key="3">
    <source>
        <dbReference type="Google" id="ProtNLM"/>
    </source>
</evidence>
<dbReference type="InterPro" id="IPR018247">
    <property type="entry name" value="EF_Hand_1_Ca_BS"/>
</dbReference>
<reference evidence="1 2" key="1">
    <citation type="submission" date="2016-03" db="EMBL/GenBank/DDBJ databases">
        <authorList>
            <person name="Bojesen A.M."/>
            <person name="Planet P."/>
            <person name="Hansen M.J."/>
        </authorList>
    </citation>
    <scope>NUCLEOTIDE SEQUENCE [LARGE SCALE GENOMIC DNA]</scope>
    <source>
        <strain evidence="1 2">B 234/94</strain>
    </source>
</reference>